<evidence type="ECO:0000313" key="2">
    <source>
        <dbReference type="EMBL" id="SEG95389.1"/>
    </source>
</evidence>
<sequence>MQQTPDLQQTAADTCAGDVCRSSELLLGFVNTAPHGSERIELLGDGAALRAWMAGAGLEPGEDEPVTQADAMAGRELRDALCTVFRDHSGCVEGAELLPAAEAYLRRTADRHPLTLRVTAGGCVLVPAQSGVLGAFGALFAAAADLAARGAWARMKMCANKGCHSGFFDKTRNTSGLYCGTACSSQASQRAYRSRRKATTGAA</sequence>
<dbReference type="AlphaFoldDB" id="A0A1H6EED7"/>
<organism evidence="2 3">
    <name type="scientific">Actinacidiphila yanglinensis</name>
    <dbReference type="NCBI Taxonomy" id="310779"/>
    <lineage>
        <taxon>Bacteria</taxon>
        <taxon>Bacillati</taxon>
        <taxon>Actinomycetota</taxon>
        <taxon>Actinomycetes</taxon>
        <taxon>Kitasatosporales</taxon>
        <taxon>Streptomycetaceae</taxon>
        <taxon>Actinacidiphila</taxon>
    </lineage>
</organism>
<accession>A0A1H6EED7</accession>
<feature type="domain" description="Zinc finger CGNR" evidence="1">
    <location>
        <begin position="154"/>
        <end position="196"/>
    </location>
</feature>
<dbReference type="Pfam" id="PF11706">
    <property type="entry name" value="zf-CGNR"/>
    <property type="match status" value="1"/>
</dbReference>
<dbReference type="Pfam" id="PF07336">
    <property type="entry name" value="ABATE"/>
    <property type="match status" value="1"/>
</dbReference>
<dbReference type="OrthoDB" id="123307at2"/>
<dbReference type="InterPro" id="IPR021005">
    <property type="entry name" value="Znf_CGNR"/>
</dbReference>
<reference evidence="2 3" key="1">
    <citation type="submission" date="2016-10" db="EMBL/GenBank/DDBJ databases">
        <authorList>
            <person name="de Groot N.N."/>
        </authorList>
    </citation>
    <scope>NUCLEOTIDE SEQUENCE [LARGE SCALE GENOMIC DNA]</scope>
    <source>
        <strain evidence="2 3">CGMCC 4.2023</strain>
    </source>
</reference>
<dbReference type="PANTHER" id="PTHR35525:SF3">
    <property type="entry name" value="BLL6575 PROTEIN"/>
    <property type="match status" value="1"/>
</dbReference>
<dbReference type="PANTHER" id="PTHR35525">
    <property type="entry name" value="BLL6575 PROTEIN"/>
    <property type="match status" value="1"/>
</dbReference>
<gene>
    <name evidence="2" type="ORF">SAMN05216223_13343</name>
</gene>
<dbReference type="EMBL" id="FNVU01000033">
    <property type="protein sequence ID" value="SEG95389.1"/>
    <property type="molecule type" value="Genomic_DNA"/>
</dbReference>
<dbReference type="Gene3D" id="1.10.3300.10">
    <property type="entry name" value="Jann2411-like domain"/>
    <property type="match status" value="1"/>
</dbReference>
<proteinExistence type="predicted"/>
<dbReference type="SUPFAM" id="SSF160904">
    <property type="entry name" value="Jann2411-like"/>
    <property type="match status" value="1"/>
</dbReference>
<dbReference type="InterPro" id="IPR023286">
    <property type="entry name" value="ABATE_dom_sf"/>
</dbReference>
<dbReference type="RefSeq" id="WP_103891028.1">
    <property type="nucleotide sequence ID" value="NZ_FNVU01000033.1"/>
</dbReference>
<keyword evidence="3" id="KW-1185">Reference proteome</keyword>
<dbReference type="InterPro" id="IPR010852">
    <property type="entry name" value="ABATE"/>
</dbReference>
<evidence type="ECO:0000313" key="3">
    <source>
        <dbReference type="Proteomes" id="UP000236754"/>
    </source>
</evidence>
<evidence type="ECO:0000259" key="1">
    <source>
        <dbReference type="Pfam" id="PF11706"/>
    </source>
</evidence>
<name>A0A1H6EED7_9ACTN</name>
<dbReference type="Proteomes" id="UP000236754">
    <property type="component" value="Unassembled WGS sequence"/>
</dbReference>
<protein>
    <submittedName>
        <fullName evidence="2">Conserved protein containing a Zn-ribbon-like motif, possibly RNA-binding</fullName>
    </submittedName>
</protein>